<dbReference type="GO" id="GO:0006508">
    <property type="term" value="P:proteolysis"/>
    <property type="evidence" value="ECO:0007669"/>
    <property type="project" value="UniProtKB-KW"/>
</dbReference>
<dbReference type="InterPro" id="IPR015500">
    <property type="entry name" value="Peptidase_S8_subtilisin-rel"/>
</dbReference>
<evidence type="ECO:0000256" key="8">
    <source>
        <dbReference type="ARBA" id="ARBA00022801"/>
    </source>
</evidence>
<evidence type="ECO:0000256" key="10">
    <source>
        <dbReference type="PIRSR" id="PIRSR615500-1"/>
    </source>
</evidence>
<evidence type="ECO:0000256" key="6">
    <source>
        <dbReference type="ARBA" id="ARBA00022670"/>
    </source>
</evidence>
<keyword evidence="17" id="KW-1185">Reference proteome</keyword>
<evidence type="ECO:0000256" key="12">
    <source>
        <dbReference type="SAM" id="Phobius"/>
    </source>
</evidence>
<evidence type="ECO:0000256" key="2">
    <source>
        <dbReference type="ARBA" id="ARBA00004271"/>
    </source>
</evidence>
<dbReference type="AlphaFoldDB" id="A0AAW2E709"/>
<dbReference type="GO" id="GO:0009609">
    <property type="term" value="P:response to symbiotic bacterium"/>
    <property type="evidence" value="ECO:0007669"/>
    <property type="project" value="UniProtKB-ARBA"/>
</dbReference>
<dbReference type="InterPro" id="IPR023828">
    <property type="entry name" value="Peptidase_S8_Ser-AS"/>
</dbReference>
<dbReference type="GO" id="GO:0048046">
    <property type="term" value="C:apoplast"/>
    <property type="evidence" value="ECO:0007669"/>
    <property type="project" value="UniProtKB-SubCell"/>
</dbReference>
<dbReference type="InterPro" id="IPR036852">
    <property type="entry name" value="Peptidase_S8/S53_dom_sf"/>
</dbReference>
<keyword evidence="8 11" id="KW-0378">Hydrolase</keyword>
<dbReference type="CDD" id="cd04852">
    <property type="entry name" value="Peptidases_S8_3"/>
    <property type="match status" value="1"/>
</dbReference>
<feature type="active site" description="Charge relay system" evidence="10 11">
    <location>
        <position position="602"/>
    </location>
</feature>
<feature type="domain" description="Subtilisin-like protease fibronectin type-III" evidence="15">
    <location>
        <begin position="720"/>
        <end position="819"/>
    </location>
</feature>
<dbReference type="InterPro" id="IPR037045">
    <property type="entry name" value="S8pro/Inhibitor_I9_sf"/>
</dbReference>
<dbReference type="EMBL" id="JAZDWU010000001">
    <property type="protein sequence ID" value="KAL0016936.1"/>
    <property type="molecule type" value="Genomic_DNA"/>
</dbReference>
<evidence type="ECO:0008006" key="18">
    <source>
        <dbReference type="Google" id="ProtNLM"/>
    </source>
</evidence>
<comment type="function">
    <text evidence="1">Required for arbuscular mycorrhiza (AM) development during AM symbiosis with AM fungi (e.g. Glomeromycota intraradices).</text>
</comment>
<dbReference type="InterPro" id="IPR045051">
    <property type="entry name" value="SBT"/>
</dbReference>
<evidence type="ECO:0000256" key="5">
    <source>
        <dbReference type="ARBA" id="ARBA00022525"/>
    </source>
</evidence>
<organism evidence="16 17">
    <name type="scientific">Lithocarpus litseifolius</name>
    <dbReference type="NCBI Taxonomy" id="425828"/>
    <lineage>
        <taxon>Eukaryota</taxon>
        <taxon>Viridiplantae</taxon>
        <taxon>Streptophyta</taxon>
        <taxon>Embryophyta</taxon>
        <taxon>Tracheophyta</taxon>
        <taxon>Spermatophyta</taxon>
        <taxon>Magnoliopsida</taxon>
        <taxon>eudicotyledons</taxon>
        <taxon>Gunneridae</taxon>
        <taxon>Pentapetalae</taxon>
        <taxon>rosids</taxon>
        <taxon>fabids</taxon>
        <taxon>Fagales</taxon>
        <taxon>Fagaceae</taxon>
        <taxon>Lithocarpus</taxon>
    </lineage>
</organism>
<keyword evidence="7" id="KW-0732">Signal</keyword>
<dbReference type="Gene3D" id="2.60.40.2310">
    <property type="match status" value="1"/>
</dbReference>
<keyword evidence="12" id="KW-0812">Transmembrane</keyword>
<evidence type="ECO:0000259" key="13">
    <source>
        <dbReference type="Pfam" id="PF00082"/>
    </source>
</evidence>
<proteinExistence type="inferred from homology"/>
<feature type="transmembrane region" description="Helical" evidence="12">
    <location>
        <begin position="21"/>
        <end position="40"/>
    </location>
</feature>
<dbReference type="GO" id="GO:0009610">
    <property type="term" value="P:response to symbiotic fungus"/>
    <property type="evidence" value="ECO:0007669"/>
    <property type="project" value="UniProtKB-ARBA"/>
</dbReference>
<keyword evidence="5" id="KW-0964">Secreted</keyword>
<dbReference type="Pfam" id="PF17766">
    <property type="entry name" value="fn3_6"/>
    <property type="match status" value="1"/>
</dbReference>
<evidence type="ECO:0000256" key="11">
    <source>
        <dbReference type="PROSITE-ProRule" id="PRU01240"/>
    </source>
</evidence>
<feature type="domain" description="Peptidase S8/S53" evidence="13">
    <location>
        <begin position="160"/>
        <end position="659"/>
    </location>
</feature>
<dbReference type="Gene3D" id="3.30.70.80">
    <property type="entry name" value="Peptidase S8 propeptide/proteinase inhibitor I9"/>
    <property type="match status" value="1"/>
</dbReference>
<evidence type="ECO:0000259" key="15">
    <source>
        <dbReference type="Pfam" id="PF17766"/>
    </source>
</evidence>
<evidence type="ECO:0000256" key="7">
    <source>
        <dbReference type="ARBA" id="ARBA00022729"/>
    </source>
</evidence>
<comment type="subcellular location">
    <subcellularLocation>
        <location evidence="2">Secreted</location>
        <location evidence="2">Extracellular space</location>
        <location evidence="2">Apoplast</location>
    </subcellularLocation>
</comment>
<feature type="active site" description="Charge relay system" evidence="10 11">
    <location>
        <position position="169"/>
    </location>
</feature>
<evidence type="ECO:0000313" key="16">
    <source>
        <dbReference type="EMBL" id="KAL0016936.1"/>
    </source>
</evidence>
<comment type="caution">
    <text evidence="16">The sequence shown here is derived from an EMBL/GenBank/DDBJ whole genome shotgun (WGS) entry which is preliminary data.</text>
</comment>
<dbReference type="Gene3D" id="3.40.50.200">
    <property type="entry name" value="Peptidase S8/S53 domain"/>
    <property type="match status" value="1"/>
</dbReference>
<dbReference type="PROSITE" id="PS51892">
    <property type="entry name" value="SUBTILASE"/>
    <property type="match status" value="1"/>
</dbReference>
<protein>
    <recommendedName>
        <fullName evidence="18">CO(2)-response secreted protease-like</fullName>
    </recommendedName>
</protein>
<feature type="active site" description="Charge relay system" evidence="10 11">
    <location>
        <position position="236"/>
    </location>
</feature>
<feature type="domain" description="Inhibitor I9" evidence="14">
    <location>
        <begin position="54"/>
        <end position="129"/>
    </location>
</feature>
<keyword evidence="4" id="KW-0052">Apoplast</keyword>
<keyword evidence="9 11" id="KW-0720">Serine protease</keyword>
<evidence type="ECO:0000259" key="14">
    <source>
        <dbReference type="Pfam" id="PF05922"/>
    </source>
</evidence>
<accession>A0AAW2E709</accession>
<dbReference type="FunFam" id="3.40.50.200:FF:000006">
    <property type="entry name" value="Subtilisin-like protease SBT1.5"/>
    <property type="match status" value="1"/>
</dbReference>
<dbReference type="CDD" id="cd02120">
    <property type="entry name" value="PA_subtilisin_like"/>
    <property type="match status" value="1"/>
</dbReference>
<gene>
    <name evidence="16" type="ORF">SO802_004005</name>
</gene>
<dbReference type="PANTHER" id="PTHR10795">
    <property type="entry name" value="PROPROTEIN CONVERTASE SUBTILISIN/KEXIN"/>
    <property type="match status" value="1"/>
</dbReference>
<comment type="similarity">
    <text evidence="3 11">Belongs to the peptidase S8 family.</text>
</comment>
<keyword evidence="12" id="KW-1133">Transmembrane helix</keyword>
<name>A0AAW2E709_9ROSI</name>
<evidence type="ECO:0000256" key="4">
    <source>
        <dbReference type="ARBA" id="ARBA00022523"/>
    </source>
</evidence>
<dbReference type="GO" id="GO:0004252">
    <property type="term" value="F:serine-type endopeptidase activity"/>
    <property type="evidence" value="ECO:0007669"/>
    <property type="project" value="UniProtKB-UniRule"/>
</dbReference>
<dbReference type="PROSITE" id="PS00138">
    <property type="entry name" value="SUBTILASE_SER"/>
    <property type="match status" value="1"/>
</dbReference>
<reference evidence="16 17" key="1">
    <citation type="submission" date="2024-01" db="EMBL/GenBank/DDBJ databases">
        <title>A telomere-to-telomere, gap-free genome of sweet tea (Lithocarpus litseifolius).</title>
        <authorList>
            <person name="Zhou J."/>
        </authorList>
    </citation>
    <scope>NUCLEOTIDE SEQUENCE [LARGE SCALE GENOMIC DNA]</scope>
    <source>
        <strain evidence="16">Zhou-2022a</strain>
        <tissue evidence="16">Leaf</tissue>
    </source>
</reference>
<dbReference type="PROSITE" id="PS00137">
    <property type="entry name" value="SUBTILASE_HIS"/>
    <property type="match status" value="1"/>
</dbReference>
<dbReference type="SUPFAM" id="SSF52743">
    <property type="entry name" value="Subtilisin-like"/>
    <property type="match status" value="1"/>
</dbReference>
<dbReference type="PRINTS" id="PR00723">
    <property type="entry name" value="SUBTILISIN"/>
</dbReference>
<evidence type="ECO:0000256" key="3">
    <source>
        <dbReference type="ARBA" id="ARBA00011073"/>
    </source>
</evidence>
<dbReference type="Pfam" id="PF00082">
    <property type="entry name" value="Peptidase_S8"/>
    <property type="match status" value="1"/>
</dbReference>
<evidence type="ECO:0000256" key="1">
    <source>
        <dbReference type="ARBA" id="ARBA00002076"/>
    </source>
</evidence>
<keyword evidence="6 11" id="KW-0645">Protease</keyword>
<dbReference type="InterPro" id="IPR010259">
    <property type="entry name" value="S8pro/Inhibitor_I9"/>
</dbReference>
<dbReference type="Proteomes" id="UP001459277">
    <property type="component" value="Unassembled WGS sequence"/>
</dbReference>
<sequence length="831" mass="88663">MRFVKVIFLIQQQRHREIYTIMKGNTIFILFCSLFVVSFLEDTGAAQAGTNYGVYIVYMGAAASTNGSLRDDHAQLMSSVLRRKENTLVHTYRHGFSGFAARISEEEARSIAQKPGVVSVFPDTQVELHTTRSWDFLKYQTSVKIDSKPNTGNESSSSVGSDTILGILDTGIWPESDSFNDKDMGPIPSRWKGTCVKADDFNSSNCNRKLIGARSYGDSVATAPAKLHTPRDTVGHGTHVASTAAGSTVASASYYGLAHGTAKGGSPSSRIAIYKVCASSGCRGSAILAAFDDAIADGVDVLSLSLGAPSYLRIDLKSDPIAIGAFHAVDHGIIVVCSAGNDGPDSESVVNIAPWILTVAASTIDRDFQSNVVLGGNKVIKGEGINFSPLKQSPEYPLIYAKYAKKSGANEAEARNCNPDSMDKNLIKGKIVVCNNVGDEDYSAREKISEVKGLGGIGIVLIDDQSSRVASTYGSFPATLIKSYDSAVVLSYINSSSNPVATILPTVAVTEYKPAPAIAYFSARGPSYDTMNILKAWPLALHNDVIYYFEQPITSYQTNMIVLQPDIAAPGVDILAAWIANDASQTPEGKEPPLYNVISGTSMACPHVSGVAATVKSQNPTWSPSGIKSAIMTTATQTNNMKAPITTDSGSIATPYDYGAGEVTTSGPLQPGLVYETSTTDYLNYLCYLGLDIDGIKAIAKTIPNDFACPKDSNSDYVSNINYPSIAISKFNGTASKNISRTVTNVGGDGKTVYAVSVDAPSGIVVKVIPDQLTFTKNNEKLSYQVIFSSSTATLLKEDVFGSITWTNGKFKVRSPFVVSSKSGDDDEYVL</sequence>
<evidence type="ECO:0000313" key="17">
    <source>
        <dbReference type="Proteomes" id="UP001459277"/>
    </source>
</evidence>
<dbReference type="Pfam" id="PF05922">
    <property type="entry name" value="Inhibitor_I9"/>
    <property type="match status" value="1"/>
</dbReference>
<dbReference type="InterPro" id="IPR000209">
    <property type="entry name" value="Peptidase_S8/S53_dom"/>
</dbReference>
<dbReference type="InterPro" id="IPR034197">
    <property type="entry name" value="Peptidases_S8_3"/>
</dbReference>
<keyword evidence="12" id="KW-0472">Membrane</keyword>
<dbReference type="FunFam" id="3.50.30.30:FF:000005">
    <property type="entry name" value="subtilisin-like protease SBT1.5"/>
    <property type="match status" value="1"/>
</dbReference>
<evidence type="ECO:0000256" key="9">
    <source>
        <dbReference type="ARBA" id="ARBA00022825"/>
    </source>
</evidence>
<dbReference type="InterPro" id="IPR022398">
    <property type="entry name" value="Peptidase_S8_His-AS"/>
</dbReference>
<dbReference type="InterPro" id="IPR041469">
    <property type="entry name" value="Subtilisin-like_FN3"/>
</dbReference>
<dbReference type="Gene3D" id="3.50.30.30">
    <property type="match status" value="1"/>
</dbReference>